<evidence type="ECO:0000313" key="2">
    <source>
        <dbReference type="EMBL" id="CAG6475414.1"/>
    </source>
</evidence>
<name>A0A8D8BK29_CULPI</name>
<proteinExistence type="predicted"/>
<sequence>MQHQGTTHQQWVEQVGASAGHDDRQASQPRIPDVHRAGTVAALRLGPAVQIAPFGAYNSDGDERGSVESAGNGRGERTALLRHHLDTGRGHPAVALIHGLQLLRGGGDLVDREAVPVPVSVQFVRTLEERHVPAAAEADSTSRKCAEADQGVDEACQQGEQQAGWEVDRQAESLLAGLPVRLHPAADSDLRQSDHAGC</sequence>
<dbReference type="EMBL" id="HBUE01254221">
    <property type="protein sequence ID" value="CAG6555528.1"/>
    <property type="molecule type" value="Transcribed_RNA"/>
</dbReference>
<feature type="compositionally biased region" description="Polar residues" evidence="1">
    <location>
        <begin position="1"/>
        <end position="12"/>
    </location>
</feature>
<dbReference type="EMBL" id="HBUE01149257">
    <property type="protein sequence ID" value="CAG6504252.1"/>
    <property type="molecule type" value="Transcribed_RNA"/>
</dbReference>
<organism evidence="2">
    <name type="scientific">Culex pipiens</name>
    <name type="common">House mosquito</name>
    <dbReference type="NCBI Taxonomy" id="7175"/>
    <lineage>
        <taxon>Eukaryota</taxon>
        <taxon>Metazoa</taxon>
        <taxon>Ecdysozoa</taxon>
        <taxon>Arthropoda</taxon>
        <taxon>Hexapoda</taxon>
        <taxon>Insecta</taxon>
        <taxon>Pterygota</taxon>
        <taxon>Neoptera</taxon>
        <taxon>Endopterygota</taxon>
        <taxon>Diptera</taxon>
        <taxon>Nematocera</taxon>
        <taxon>Culicoidea</taxon>
        <taxon>Culicidae</taxon>
        <taxon>Culicinae</taxon>
        <taxon>Culicini</taxon>
        <taxon>Culex</taxon>
        <taxon>Culex</taxon>
    </lineage>
</organism>
<protein>
    <submittedName>
        <fullName evidence="2">(northern house mosquito) hypothetical protein</fullName>
    </submittedName>
</protein>
<dbReference type="EMBL" id="HBUE01076615">
    <property type="protein sequence ID" value="CAG6475414.1"/>
    <property type="molecule type" value="Transcribed_RNA"/>
</dbReference>
<accession>A0A8D8BK29</accession>
<evidence type="ECO:0000256" key="1">
    <source>
        <dbReference type="SAM" id="MobiDB-lite"/>
    </source>
</evidence>
<feature type="region of interest" description="Disordered" evidence="1">
    <location>
        <begin position="1"/>
        <end position="30"/>
    </location>
</feature>
<dbReference type="AlphaFoldDB" id="A0A8D8BK29"/>
<reference evidence="2" key="1">
    <citation type="submission" date="2021-05" db="EMBL/GenBank/DDBJ databases">
        <authorList>
            <person name="Alioto T."/>
            <person name="Alioto T."/>
            <person name="Gomez Garrido J."/>
        </authorList>
    </citation>
    <scope>NUCLEOTIDE SEQUENCE</scope>
</reference>